<protein>
    <submittedName>
        <fullName evidence="1">Uncharacterized protein</fullName>
    </submittedName>
</protein>
<dbReference type="EMBL" id="CAAALY010058768">
    <property type="protein sequence ID" value="VEL22863.1"/>
    <property type="molecule type" value="Genomic_DNA"/>
</dbReference>
<proteinExistence type="predicted"/>
<evidence type="ECO:0000313" key="1">
    <source>
        <dbReference type="EMBL" id="VEL22863.1"/>
    </source>
</evidence>
<reference evidence="1" key="1">
    <citation type="submission" date="2018-11" db="EMBL/GenBank/DDBJ databases">
        <authorList>
            <consortium name="Pathogen Informatics"/>
        </authorList>
    </citation>
    <scope>NUCLEOTIDE SEQUENCE</scope>
</reference>
<keyword evidence="2" id="KW-1185">Reference proteome</keyword>
<organism evidence="1 2">
    <name type="scientific">Protopolystoma xenopodis</name>
    <dbReference type="NCBI Taxonomy" id="117903"/>
    <lineage>
        <taxon>Eukaryota</taxon>
        <taxon>Metazoa</taxon>
        <taxon>Spiralia</taxon>
        <taxon>Lophotrochozoa</taxon>
        <taxon>Platyhelminthes</taxon>
        <taxon>Monogenea</taxon>
        <taxon>Polyopisthocotylea</taxon>
        <taxon>Polystomatidea</taxon>
        <taxon>Polystomatidae</taxon>
        <taxon>Protopolystoma</taxon>
    </lineage>
</organism>
<accession>A0A448WXU7</accession>
<comment type="caution">
    <text evidence="1">The sequence shown here is derived from an EMBL/GenBank/DDBJ whole genome shotgun (WGS) entry which is preliminary data.</text>
</comment>
<evidence type="ECO:0000313" key="2">
    <source>
        <dbReference type="Proteomes" id="UP000784294"/>
    </source>
</evidence>
<sequence length="66" mass="7507">MSPPPALRLPPVGAGTGRYVESLSNWPSQPVYPSQQGHLKSRAFIDRINRHTEFPKVLIQLYVFIF</sequence>
<dbReference type="Proteomes" id="UP000784294">
    <property type="component" value="Unassembled WGS sequence"/>
</dbReference>
<dbReference type="AlphaFoldDB" id="A0A448WXU7"/>
<name>A0A448WXU7_9PLAT</name>
<gene>
    <name evidence="1" type="ORF">PXEA_LOCUS16303</name>
</gene>